<evidence type="ECO:0000256" key="9">
    <source>
        <dbReference type="PROSITE-ProRule" id="PRU00339"/>
    </source>
</evidence>
<feature type="repeat" description="TPR" evidence="9">
    <location>
        <begin position="116"/>
        <end position="149"/>
    </location>
</feature>
<dbReference type="GO" id="GO:0005524">
    <property type="term" value="F:ATP binding"/>
    <property type="evidence" value="ECO:0007669"/>
    <property type="project" value="UniProtKB-KW"/>
</dbReference>
<feature type="coiled-coil region" evidence="10">
    <location>
        <begin position="372"/>
        <end position="417"/>
    </location>
</feature>
<dbReference type="SUPFAM" id="SSF55874">
    <property type="entry name" value="ATPase domain of HSP90 chaperone/DNA topoisomerase II/histidine kinase"/>
    <property type="match status" value="1"/>
</dbReference>
<dbReference type="Pfam" id="PF02518">
    <property type="entry name" value="HATPase_c"/>
    <property type="match status" value="1"/>
</dbReference>
<feature type="repeat" description="TPR" evidence="9">
    <location>
        <begin position="36"/>
        <end position="69"/>
    </location>
</feature>
<dbReference type="Gene3D" id="3.30.565.10">
    <property type="entry name" value="Histidine kinase-like ATPase, C-terminal domain"/>
    <property type="match status" value="1"/>
</dbReference>
<keyword evidence="3" id="KW-0597">Phosphoprotein</keyword>
<evidence type="ECO:0000256" key="11">
    <source>
        <dbReference type="SAM" id="Phobius"/>
    </source>
</evidence>
<dbReference type="GO" id="GO:0000156">
    <property type="term" value="F:phosphorelay response regulator activity"/>
    <property type="evidence" value="ECO:0007669"/>
    <property type="project" value="TreeGrafter"/>
</dbReference>
<dbReference type="SUPFAM" id="SSF47384">
    <property type="entry name" value="Homodimeric domain of signal transducing histidine kinase"/>
    <property type="match status" value="1"/>
</dbReference>
<dbReference type="Gene3D" id="1.25.40.10">
    <property type="entry name" value="Tetratricopeptide repeat domain"/>
    <property type="match status" value="3"/>
</dbReference>
<dbReference type="Proteomes" id="UP000659388">
    <property type="component" value="Unassembled WGS sequence"/>
</dbReference>
<keyword evidence="11" id="KW-0812">Transmembrane</keyword>
<gene>
    <name evidence="13" type="ORF">JL102_17410</name>
</gene>
<keyword evidence="10" id="KW-0175">Coiled coil</keyword>
<evidence type="ECO:0000259" key="12">
    <source>
        <dbReference type="PROSITE" id="PS50109"/>
    </source>
</evidence>
<dbReference type="InterPro" id="IPR003661">
    <property type="entry name" value="HisK_dim/P_dom"/>
</dbReference>
<feature type="transmembrane region" description="Helical" evidence="11">
    <location>
        <begin position="347"/>
        <end position="366"/>
    </location>
</feature>
<dbReference type="InterPro" id="IPR036890">
    <property type="entry name" value="HATPase_C_sf"/>
</dbReference>
<dbReference type="SUPFAM" id="SSF48452">
    <property type="entry name" value="TPR-like"/>
    <property type="match status" value="2"/>
</dbReference>
<evidence type="ECO:0000256" key="10">
    <source>
        <dbReference type="SAM" id="Coils"/>
    </source>
</evidence>
<evidence type="ECO:0000313" key="14">
    <source>
        <dbReference type="Proteomes" id="UP000659388"/>
    </source>
</evidence>
<dbReference type="PRINTS" id="PR00344">
    <property type="entry name" value="BCTRLSENSOR"/>
</dbReference>
<dbReference type="PROSITE" id="PS50005">
    <property type="entry name" value="TPR"/>
    <property type="match status" value="3"/>
</dbReference>
<dbReference type="PANTHER" id="PTHR42878:SF7">
    <property type="entry name" value="SENSOR HISTIDINE KINASE GLRK"/>
    <property type="match status" value="1"/>
</dbReference>
<keyword evidence="5" id="KW-0547">Nucleotide-binding</keyword>
<dbReference type="SMART" id="SM00028">
    <property type="entry name" value="TPR"/>
    <property type="match status" value="4"/>
</dbReference>
<dbReference type="GO" id="GO:0030295">
    <property type="term" value="F:protein kinase activator activity"/>
    <property type="evidence" value="ECO:0007669"/>
    <property type="project" value="TreeGrafter"/>
</dbReference>
<evidence type="ECO:0000256" key="6">
    <source>
        <dbReference type="ARBA" id="ARBA00022777"/>
    </source>
</evidence>
<evidence type="ECO:0000256" key="3">
    <source>
        <dbReference type="ARBA" id="ARBA00022553"/>
    </source>
</evidence>
<dbReference type="PROSITE" id="PS50109">
    <property type="entry name" value="HIS_KIN"/>
    <property type="match status" value="1"/>
</dbReference>
<keyword evidence="11" id="KW-0472">Membrane</keyword>
<evidence type="ECO:0000256" key="2">
    <source>
        <dbReference type="ARBA" id="ARBA00012438"/>
    </source>
</evidence>
<dbReference type="InterPro" id="IPR004358">
    <property type="entry name" value="Sig_transdc_His_kin-like_C"/>
</dbReference>
<dbReference type="InterPro" id="IPR005467">
    <property type="entry name" value="His_kinase_dom"/>
</dbReference>
<comment type="catalytic activity">
    <reaction evidence="1">
        <text>ATP + protein L-histidine = ADP + protein N-phospho-L-histidine.</text>
        <dbReference type="EC" id="2.7.13.3"/>
    </reaction>
</comment>
<keyword evidence="8" id="KW-0902">Two-component regulatory system</keyword>
<dbReference type="Pfam" id="PF13424">
    <property type="entry name" value="TPR_12"/>
    <property type="match status" value="1"/>
</dbReference>
<dbReference type="InterPro" id="IPR019734">
    <property type="entry name" value="TPR_rpt"/>
</dbReference>
<dbReference type="GO" id="GO:0007234">
    <property type="term" value="P:osmosensory signaling via phosphorelay pathway"/>
    <property type="evidence" value="ECO:0007669"/>
    <property type="project" value="TreeGrafter"/>
</dbReference>
<keyword evidence="9" id="KW-0802">TPR repeat</keyword>
<dbReference type="InterPro" id="IPR011990">
    <property type="entry name" value="TPR-like_helical_dom_sf"/>
</dbReference>
<keyword evidence="4" id="KW-0808">Transferase</keyword>
<accession>A0A937FCJ8</accession>
<dbReference type="SMART" id="SM00387">
    <property type="entry name" value="HATPase_c"/>
    <property type="match status" value="1"/>
</dbReference>
<dbReference type="Gene3D" id="1.10.287.130">
    <property type="match status" value="1"/>
</dbReference>
<evidence type="ECO:0000256" key="7">
    <source>
        <dbReference type="ARBA" id="ARBA00022840"/>
    </source>
</evidence>
<evidence type="ECO:0000256" key="5">
    <source>
        <dbReference type="ARBA" id="ARBA00022741"/>
    </source>
</evidence>
<keyword evidence="7" id="KW-0067">ATP-binding</keyword>
<dbReference type="AlphaFoldDB" id="A0A937FCJ8"/>
<dbReference type="CDD" id="cd00075">
    <property type="entry name" value="HATPase"/>
    <property type="match status" value="1"/>
</dbReference>
<sequence length="641" mass="73929">MEFFKYYREVDEDSALFYATIASQFALRNTDSLLMVKSLNAKGYLLKARGDYERAINDYEEALDIAMKQGYSDQIKYLLNNLAVVYTFFGKYDKSLEYHFKSLKIREDEGDELEVSVALNNIGLVYYKIGDNEKALQYFQRSYALKEKQDINYDVERNLINIGLAYIGLEQNENAQEIFLKLIDWCGGECESQIEVEAYSGLGVTMFNEEEYDESLKAFDKCLTLAMTEQNYIYEIISFYYLSRIYIIQNSFNKALPLLDSANSLVVKTDAQEWKMQISDVYSDFYYKTGDFKKAYDYQRKFINLKDSLLDEEVIQNLADIQIEYQERENLETISMQQSQISRGTSLLLLSSIIIFLALVILVILYRNNFHRKKVNEKLSEANRIIESQNHQLTDINMQLEEKVRDRTKELKDSNAALLKSNHELDNFIYKTSHDIRGPLATLQGICNVALIDIKDTKAVDYFKKLGGTAKKLNEILSKLLIINQINNSLVSEERVDFHSLIEQVVAKQKKNASGKKVKIIKEIEANLYFKSDVELLKIILNNLIGNAFKFYNTSGRIDSFVHITINKRRSDGVEIRVIDNGIGIEEEASMKIFEIFSKASEMGDSAGLGLYLVKLAVEKLEGHISLKRTEEGFTCFTVRF</sequence>
<dbReference type="PANTHER" id="PTHR42878">
    <property type="entry name" value="TWO-COMPONENT HISTIDINE KINASE"/>
    <property type="match status" value="1"/>
</dbReference>
<comment type="caution">
    <text evidence="13">The sequence shown here is derived from an EMBL/GenBank/DDBJ whole genome shotgun (WGS) entry which is preliminary data.</text>
</comment>
<feature type="domain" description="Histidine kinase" evidence="12">
    <location>
        <begin position="431"/>
        <end position="641"/>
    </location>
</feature>
<keyword evidence="14" id="KW-1185">Reference proteome</keyword>
<name>A0A937FCJ8_9BACT</name>
<keyword evidence="11" id="KW-1133">Transmembrane helix</keyword>
<evidence type="ECO:0000256" key="4">
    <source>
        <dbReference type="ARBA" id="ARBA00022679"/>
    </source>
</evidence>
<dbReference type="InterPro" id="IPR050351">
    <property type="entry name" value="BphY/WalK/GraS-like"/>
</dbReference>
<evidence type="ECO:0000256" key="8">
    <source>
        <dbReference type="ARBA" id="ARBA00023012"/>
    </source>
</evidence>
<dbReference type="EMBL" id="JAESIY010000010">
    <property type="protein sequence ID" value="MBL3657933.1"/>
    <property type="molecule type" value="Genomic_DNA"/>
</dbReference>
<dbReference type="GO" id="GO:0000155">
    <property type="term" value="F:phosphorelay sensor kinase activity"/>
    <property type="evidence" value="ECO:0007669"/>
    <property type="project" value="InterPro"/>
</dbReference>
<evidence type="ECO:0000256" key="1">
    <source>
        <dbReference type="ARBA" id="ARBA00000085"/>
    </source>
</evidence>
<dbReference type="EC" id="2.7.13.3" evidence="2"/>
<organism evidence="13 14">
    <name type="scientific">Fulvivirga sediminis</name>
    <dbReference type="NCBI Taxonomy" id="2803949"/>
    <lineage>
        <taxon>Bacteria</taxon>
        <taxon>Pseudomonadati</taxon>
        <taxon>Bacteroidota</taxon>
        <taxon>Cytophagia</taxon>
        <taxon>Cytophagales</taxon>
        <taxon>Fulvivirgaceae</taxon>
        <taxon>Fulvivirga</taxon>
    </lineage>
</organism>
<dbReference type="SMART" id="SM00388">
    <property type="entry name" value="HisKA"/>
    <property type="match status" value="1"/>
</dbReference>
<reference evidence="13" key="1">
    <citation type="submission" date="2021-01" db="EMBL/GenBank/DDBJ databases">
        <title>Fulvivirga kasyanovii gen. nov., sp nov., a novel member of the phylum Bacteroidetes isolated from seawater in a mussel farm.</title>
        <authorList>
            <person name="Zhao L.-H."/>
            <person name="Wang Z.-J."/>
        </authorList>
    </citation>
    <scope>NUCLEOTIDE SEQUENCE</scope>
    <source>
        <strain evidence="13">2943</strain>
    </source>
</reference>
<dbReference type="InterPro" id="IPR003594">
    <property type="entry name" value="HATPase_dom"/>
</dbReference>
<proteinExistence type="predicted"/>
<dbReference type="RefSeq" id="WP_202245730.1">
    <property type="nucleotide sequence ID" value="NZ_JAESIY010000010.1"/>
</dbReference>
<feature type="repeat" description="TPR" evidence="9">
    <location>
        <begin position="196"/>
        <end position="229"/>
    </location>
</feature>
<evidence type="ECO:0000313" key="13">
    <source>
        <dbReference type="EMBL" id="MBL3657933.1"/>
    </source>
</evidence>
<keyword evidence="6 13" id="KW-0418">Kinase</keyword>
<protein>
    <recommendedName>
        <fullName evidence="2">histidine kinase</fullName>
        <ecNumber evidence="2">2.7.13.3</ecNumber>
    </recommendedName>
</protein>
<dbReference type="Pfam" id="PF13181">
    <property type="entry name" value="TPR_8"/>
    <property type="match status" value="2"/>
</dbReference>
<dbReference type="PROSITE" id="PS50293">
    <property type="entry name" value="TPR_REGION"/>
    <property type="match status" value="1"/>
</dbReference>
<dbReference type="InterPro" id="IPR036097">
    <property type="entry name" value="HisK_dim/P_sf"/>
</dbReference>